<comment type="caution">
    <text evidence="1">The sequence shown here is derived from an EMBL/GenBank/DDBJ whole genome shotgun (WGS) entry which is preliminary data.</text>
</comment>
<gene>
    <name evidence="1" type="ORF">GGU10DRAFT_280554</name>
</gene>
<dbReference type="AlphaFoldDB" id="A0AA38KK23"/>
<protein>
    <submittedName>
        <fullName evidence="1">Uncharacterized protein</fullName>
    </submittedName>
</protein>
<dbReference type="EMBL" id="MU794722">
    <property type="protein sequence ID" value="KAJ3779519.1"/>
    <property type="molecule type" value="Genomic_DNA"/>
</dbReference>
<feature type="non-terminal residue" evidence="1">
    <location>
        <position position="1"/>
    </location>
</feature>
<keyword evidence="2" id="KW-1185">Reference proteome</keyword>
<reference evidence="1" key="1">
    <citation type="submission" date="2022-08" db="EMBL/GenBank/DDBJ databases">
        <authorList>
            <consortium name="DOE Joint Genome Institute"/>
            <person name="Min B."/>
            <person name="Riley R."/>
            <person name="Sierra-Patev S."/>
            <person name="Naranjo-Ortiz M."/>
            <person name="Looney B."/>
            <person name="Konkel Z."/>
            <person name="Slot J.C."/>
            <person name="Sakamoto Y."/>
            <person name="Steenwyk J.L."/>
            <person name="Rokas A."/>
            <person name="Carro J."/>
            <person name="Camarero S."/>
            <person name="Ferreira P."/>
            <person name="Molpeceres G."/>
            <person name="Ruiz-Duenas F.J."/>
            <person name="Serrano A."/>
            <person name="Henrissat B."/>
            <person name="Drula E."/>
            <person name="Hughes K.W."/>
            <person name="Mata J.L."/>
            <person name="Ishikawa N.K."/>
            <person name="Vargas-Isla R."/>
            <person name="Ushijima S."/>
            <person name="Smith C.A."/>
            <person name="Ahrendt S."/>
            <person name="Andreopoulos W."/>
            <person name="He G."/>
            <person name="Labutti K."/>
            <person name="Lipzen A."/>
            <person name="Ng V."/>
            <person name="Sandor L."/>
            <person name="Barry K."/>
            <person name="Martinez A.T."/>
            <person name="Xiao Y."/>
            <person name="Gibbons J.G."/>
            <person name="Terashima K."/>
            <person name="Hibbett D.S."/>
            <person name="Grigoriev I.V."/>
        </authorList>
    </citation>
    <scope>NUCLEOTIDE SEQUENCE</scope>
    <source>
        <strain evidence="1">TFB10291</strain>
    </source>
</reference>
<dbReference type="Proteomes" id="UP001163798">
    <property type="component" value="Unassembled WGS sequence"/>
</dbReference>
<sequence>CHRCLGRDPHFVKKCSRTSIWNNSRKVICDWNEKSYLEICEGIHKGLELCADWQRTNGCTNRGHTEKHRCSGCASTNHGANGCPDGE</sequence>
<accession>A0AA38KK23</accession>
<proteinExistence type="predicted"/>
<name>A0AA38KK23_9AGAR</name>
<organism evidence="1 2">
    <name type="scientific">Lentinula aff. detonsa</name>
    <dbReference type="NCBI Taxonomy" id="2804958"/>
    <lineage>
        <taxon>Eukaryota</taxon>
        <taxon>Fungi</taxon>
        <taxon>Dikarya</taxon>
        <taxon>Basidiomycota</taxon>
        <taxon>Agaricomycotina</taxon>
        <taxon>Agaricomycetes</taxon>
        <taxon>Agaricomycetidae</taxon>
        <taxon>Agaricales</taxon>
        <taxon>Marasmiineae</taxon>
        <taxon>Omphalotaceae</taxon>
        <taxon>Lentinula</taxon>
    </lineage>
</organism>
<evidence type="ECO:0000313" key="2">
    <source>
        <dbReference type="Proteomes" id="UP001163798"/>
    </source>
</evidence>
<evidence type="ECO:0000313" key="1">
    <source>
        <dbReference type="EMBL" id="KAJ3779519.1"/>
    </source>
</evidence>